<reference evidence="1 2" key="1">
    <citation type="submission" date="2022-05" db="EMBL/GenBank/DDBJ databases">
        <authorList>
            <consortium name="Genoscope - CEA"/>
            <person name="William W."/>
        </authorList>
    </citation>
    <scope>NUCLEOTIDE SEQUENCE [LARGE SCALE GENOMIC DNA]</scope>
</reference>
<proteinExistence type="predicted"/>
<organism evidence="1 2">
    <name type="scientific">Porites lobata</name>
    <dbReference type="NCBI Taxonomy" id="104759"/>
    <lineage>
        <taxon>Eukaryota</taxon>
        <taxon>Metazoa</taxon>
        <taxon>Cnidaria</taxon>
        <taxon>Anthozoa</taxon>
        <taxon>Hexacorallia</taxon>
        <taxon>Scleractinia</taxon>
        <taxon>Fungiina</taxon>
        <taxon>Poritidae</taxon>
        <taxon>Porites</taxon>
    </lineage>
</organism>
<gene>
    <name evidence="1" type="ORF">PLOB_00048668</name>
</gene>
<dbReference type="EMBL" id="CALNXK010000091">
    <property type="protein sequence ID" value="CAH3151580.1"/>
    <property type="molecule type" value="Genomic_DNA"/>
</dbReference>
<dbReference type="Proteomes" id="UP001159405">
    <property type="component" value="Unassembled WGS sequence"/>
</dbReference>
<protein>
    <submittedName>
        <fullName evidence="1">Uncharacterized protein</fullName>
    </submittedName>
</protein>
<comment type="caution">
    <text evidence="1">The sequence shown here is derived from an EMBL/GenBank/DDBJ whole genome shotgun (WGS) entry which is preliminary data.</text>
</comment>
<sequence length="416" mass="47720">MQVESSATPLLTVDEVEKVQRQRVASLIGHVFQLTYAATVDKLIQEEKMNRCHGCAIQHQSQNQHSCLMMDNDDAWMYYHDEVVEQIDLNVILKTAESVCSALGFKLGKTWEAYVTELPKLPWTSIYRTSLELEDYGELEDRILYAIYYGPCGLKCKDPSAGTMEVTQFYLHLPSNSSLDKFPHNTLTEYHVGLPQTVSLTGDWEVALTEIHYPHSWNNVQGNFGNRLFLRNQELSGVWEALIIPPGHYSSIEDILSKMKGLVENVKRFNNDVTFSYDTFTRKVTLHLQNNVELFFGNIGYLQGFSPEEIISNTSTAERQVDLEYGFHDLFVYCDLIQSQYVGDALVPLLRIVPVEGEDGQRVSKSFVRPQYVPVSRKQFETIEVNIKRDTGESVPFEFGRVLLTLHFRQSQPQYF</sequence>
<evidence type="ECO:0000313" key="1">
    <source>
        <dbReference type="EMBL" id="CAH3151580.1"/>
    </source>
</evidence>
<evidence type="ECO:0000313" key="2">
    <source>
        <dbReference type="Proteomes" id="UP001159405"/>
    </source>
</evidence>
<keyword evidence="2" id="KW-1185">Reference proteome</keyword>
<name>A0ABN8PYP8_9CNID</name>
<accession>A0ABN8PYP8</accession>